<evidence type="ECO:0000256" key="3">
    <source>
        <dbReference type="ARBA" id="ARBA00023157"/>
    </source>
</evidence>
<dbReference type="Pfam" id="PF00066">
    <property type="entry name" value="Notch"/>
    <property type="match status" value="1"/>
</dbReference>
<dbReference type="CDD" id="cd00033">
    <property type="entry name" value="CCP"/>
    <property type="match status" value="2"/>
</dbReference>
<dbReference type="InterPro" id="IPR035976">
    <property type="entry name" value="Sushi/SCR/CCP_sf"/>
</dbReference>
<gene>
    <name evidence="7" type="ORF">MAR_033612</name>
</gene>
<dbReference type="InterPro" id="IPR000800">
    <property type="entry name" value="Notch_dom"/>
</dbReference>
<dbReference type="SUPFAM" id="SSF55486">
    <property type="entry name" value="Metalloproteases ('zincins'), catalytic domain"/>
    <property type="match status" value="2"/>
</dbReference>
<dbReference type="InterPro" id="IPR043543">
    <property type="entry name" value="PAPPA/PAPPA2"/>
</dbReference>
<dbReference type="InterPro" id="IPR006558">
    <property type="entry name" value="LamG-like"/>
</dbReference>
<evidence type="ECO:0000313" key="7">
    <source>
        <dbReference type="EMBL" id="WAR31070.1"/>
    </source>
</evidence>
<evidence type="ECO:0000256" key="4">
    <source>
        <dbReference type="ARBA" id="ARBA00023180"/>
    </source>
</evidence>
<keyword evidence="3" id="KW-1015">Disulfide bond</keyword>
<proteinExistence type="predicted"/>
<dbReference type="SMART" id="SM00560">
    <property type="entry name" value="LamGL"/>
    <property type="match status" value="1"/>
</dbReference>
<dbReference type="PROSITE" id="PS50923">
    <property type="entry name" value="SUSHI"/>
    <property type="match status" value="1"/>
</dbReference>
<sequence length="1373" mass="151023">MSTMSTVCYTLDQLLVVVFTFALISTRFSNADEYSSQQATRKNRLLERHPRDVASSRASVRNTLGNVLLFTGKGEFIRLRGYNDDTDDVRDFILPNKEFSAQVWVKPEGGQYRYTPILDVFDECKKSSSYGWSLGIALPDHTRDSARFVFTVFQDGTRRATDVFAHRPYNHNVWTHVAVTFDGIYARLYVNGAEITAKAEREGVVFRDAFAKCVGMFLGGSPDDDIYFRGRIAGLKLWSRKLDHSEIVNEMKDVSFEKPDPSLVVSDIFADLENWEVLSDAIPYLATSDIQLPVHTVRLEAPSCGRTVCDDPEVVLSYVNNTDLRDRKRIKYRIVNVMGSNGKNPPVSDKAIYEQHKALNKAFEPYNVRFELDQIDVQNSTLAEKVVMFDCAPFMVGNGHCDVECAHSTTGNDGGDCDQVKSECAPRLLGNGVCDSECNKAYHNYDNGDCCLPDIKDVAMCLDPVSTLRGFVHVDEIKQWVGLSGGDAINVYIVTSSWNARTFRGVSTYPWEKNVYTTMGGLVLHAATLGSPETFLTLVHEMGHALGLWHVHRGVSEMACDDPCYENKPSMNLDDTCVSEFTQQQVARMHCYLDLVYQPMRDMKRPSPVPLAPKVLSAGDGSVQLVWLEPLGLGTGCDVTDALHQYAVSATSSHTGVRWEPHQATGFPDAEKCSNNSYTLSIWVTDIREDMNLVVQLLSPEGTVAGEAEVPAFCDVEATVTFDVDLKVDKLVSSPGFPDCMNRKPPKYRLIRSPPLPAGDEVVEGTEYVDTSVQKDVQYRYAVDVLQGTRASVTSPELVYTHGAAFCGNGLVDSGEECDDGNAADGDGCTLYCRLEDNFRCTGSPSLCSTEARDKNKCDNSDGKGRCELTAPEEFIDQWAFDAVTNPEHETTECPASMVTGKPDRLEKCSSQPDPAFWRPCREALEVTGYYWIQVDIYKPVVATAVLIHLGSDGRTVYDQQTKSLYVELVSADGRLVALGAEHPANCENNPVHVPAVQDLSKPFILTKGVRISFTFSSLSIHAVRVRSSPLINPPEVASCTRDQLYNTRAGVCVSDTCAKVTCGEFPVKHGEAVCSGSSEGDTCKVQCSDGYYLEGHANKATCVDGTWRTLSPLTCAPVDCGRPEIDLATVACPEGTTYAKKCVFKCDDASITCLRSGSWSPALASCDVQCEALGGVRYLNGKLKTSGCSKGPQGVGQLCKVKCLDSFHVEGRGSKRRYLQLMCDEDGQWHGPTCVPITCPPLPVKYTGAVTCTRGLQLKSTCVMNCSREPQQKIRCEGDGAWSSDLEPCSIRATCPPPVTSGGFSVGDGFCDGTNNRAACGWDGGDCCPSTVYGGVVYTFPEDCTYPCECKDPLAIENRRRKRRHKHFYTRR</sequence>
<dbReference type="PANTHER" id="PTHR46130:SF3">
    <property type="entry name" value="CHROMOSOME UNDETERMINED SCAFFOLD_33, WHOLE GENOME SHOTGUN SEQUENCE"/>
    <property type="match status" value="1"/>
</dbReference>
<dbReference type="NCBIfam" id="TIGR02232">
    <property type="entry name" value="myxo_disulf_rpt"/>
    <property type="match status" value="1"/>
</dbReference>
<keyword evidence="8" id="KW-1185">Reference proteome</keyword>
<dbReference type="Pfam" id="PF13385">
    <property type="entry name" value="Laminin_G_3"/>
    <property type="match status" value="1"/>
</dbReference>
<keyword evidence="5" id="KW-0768">Sushi</keyword>
<dbReference type="SMART" id="SM00004">
    <property type="entry name" value="NL"/>
    <property type="match status" value="2"/>
</dbReference>
<keyword evidence="1" id="KW-0732">Signal</keyword>
<dbReference type="EMBL" id="CP111028">
    <property type="protein sequence ID" value="WAR31070.1"/>
    <property type="molecule type" value="Genomic_DNA"/>
</dbReference>
<dbReference type="Proteomes" id="UP001164746">
    <property type="component" value="Chromosome 17"/>
</dbReference>
<dbReference type="InterPro" id="IPR011936">
    <property type="entry name" value="Myxo_disulph_rpt"/>
</dbReference>
<dbReference type="SUPFAM" id="SSF57535">
    <property type="entry name" value="Complement control module/SCR domain"/>
    <property type="match status" value="2"/>
</dbReference>
<dbReference type="Pfam" id="PF25900">
    <property type="entry name" value="PAPPA"/>
    <property type="match status" value="1"/>
</dbReference>
<feature type="domain" description="Sushi" evidence="6">
    <location>
        <begin position="1061"/>
        <end position="1118"/>
    </location>
</feature>
<evidence type="ECO:0000256" key="5">
    <source>
        <dbReference type="PROSITE-ProRule" id="PRU00302"/>
    </source>
</evidence>
<evidence type="ECO:0000313" key="8">
    <source>
        <dbReference type="Proteomes" id="UP001164746"/>
    </source>
</evidence>
<dbReference type="Gene3D" id="3.40.390.10">
    <property type="entry name" value="Collagenase (Catalytic Domain)"/>
    <property type="match status" value="1"/>
</dbReference>
<protein>
    <submittedName>
        <fullName evidence="7">PAPP1-like protein</fullName>
    </submittedName>
</protein>
<dbReference type="InterPro" id="IPR013320">
    <property type="entry name" value="ConA-like_dom_sf"/>
</dbReference>
<dbReference type="InterPro" id="IPR024079">
    <property type="entry name" value="MetalloPept_cat_dom_sf"/>
</dbReference>
<dbReference type="InterPro" id="IPR000436">
    <property type="entry name" value="Sushi_SCR_CCP_dom"/>
</dbReference>
<keyword evidence="2" id="KW-0677">Repeat</keyword>
<dbReference type="SMART" id="SM00032">
    <property type="entry name" value="CCP"/>
    <property type="match status" value="4"/>
</dbReference>
<dbReference type="Gene3D" id="2.10.70.10">
    <property type="entry name" value="Complement Module, domain 1"/>
    <property type="match status" value="2"/>
</dbReference>
<keyword evidence="4" id="KW-0325">Glycoprotein</keyword>
<dbReference type="InterPro" id="IPR058897">
    <property type="entry name" value="PAPPA_SD_C"/>
</dbReference>
<accession>A0ABY7G9J1</accession>
<reference evidence="7" key="1">
    <citation type="submission" date="2022-11" db="EMBL/GenBank/DDBJ databases">
        <title>Centuries of genome instability and evolution in soft-shell clam transmissible cancer (bioRxiv).</title>
        <authorList>
            <person name="Hart S.F.M."/>
            <person name="Yonemitsu M.A."/>
            <person name="Giersch R.M."/>
            <person name="Beal B.F."/>
            <person name="Arriagada G."/>
            <person name="Davis B.W."/>
            <person name="Ostrander E.A."/>
            <person name="Goff S.P."/>
            <person name="Metzger M.J."/>
        </authorList>
    </citation>
    <scope>NUCLEOTIDE SEQUENCE</scope>
    <source>
        <strain evidence="7">MELC-2E11</strain>
        <tissue evidence="7">Siphon/mantle</tissue>
    </source>
</reference>
<comment type="caution">
    <text evidence="5">Lacks conserved residue(s) required for the propagation of feature annotation.</text>
</comment>
<dbReference type="SUPFAM" id="SSF49899">
    <property type="entry name" value="Concanavalin A-like lectins/glucanases"/>
    <property type="match status" value="1"/>
</dbReference>
<dbReference type="Pfam" id="PF00084">
    <property type="entry name" value="Sushi"/>
    <property type="match status" value="2"/>
</dbReference>
<evidence type="ECO:0000259" key="6">
    <source>
        <dbReference type="PROSITE" id="PS50923"/>
    </source>
</evidence>
<dbReference type="PANTHER" id="PTHR46130">
    <property type="entry name" value="LAMGL DOMAIN-CONTAINING PROTEIN"/>
    <property type="match status" value="1"/>
</dbReference>
<evidence type="ECO:0000256" key="2">
    <source>
        <dbReference type="ARBA" id="ARBA00022737"/>
    </source>
</evidence>
<dbReference type="Gene3D" id="2.60.120.200">
    <property type="match status" value="1"/>
</dbReference>
<organism evidence="7 8">
    <name type="scientific">Mya arenaria</name>
    <name type="common">Soft-shell clam</name>
    <dbReference type="NCBI Taxonomy" id="6604"/>
    <lineage>
        <taxon>Eukaryota</taxon>
        <taxon>Metazoa</taxon>
        <taxon>Spiralia</taxon>
        <taxon>Lophotrochozoa</taxon>
        <taxon>Mollusca</taxon>
        <taxon>Bivalvia</taxon>
        <taxon>Autobranchia</taxon>
        <taxon>Heteroconchia</taxon>
        <taxon>Euheterodonta</taxon>
        <taxon>Imparidentia</taxon>
        <taxon>Neoheterodontei</taxon>
        <taxon>Myida</taxon>
        <taxon>Myoidea</taxon>
        <taxon>Myidae</taxon>
        <taxon>Mya</taxon>
    </lineage>
</organism>
<evidence type="ECO:0000256" key="1">
    <source>
        <dbReference type="ARBA" id="ARBA00022729"/>
    </source>
</evidence>
<name>A0ABY7G9J1_MYAAR</name>
<dbReference type="Gene3D" id="3.30.300.320">
    <property type="match status" value="1"/>
</dbReference>